<dbReference type="Proteomes" id="UP000231358">
    <property type="component" value="Unassembled WGS sequence"/>
</dbReference>
<dbReference type="PANTHER" id="PTHR33048:SF47">
    <property type="entry name" value="INTEGRAL MEMBRANE PROTEIN-RELATED"/>
    <property type="match status" value="1"/>
</dbReference>
<feature type="region of interest" description="Disordered" evidence="1">
    <location>
        <begin position="295"/>
        <end position="318"/>
    </location>
</feature>
<reference evidence="3 4" key="1">
    <citation type="submission" date="2017-05" db="EMBL/GenBank/DDBJ databases">
        <title>Genome sequence for an aflatoxigenic pathogen of Argentinian peanut, Aspergillus arachidicola.</title>
        <authorList>
            <person name="Moore G."/>
            <person name="Beltz S.B."/>
            <person name="Mack B.M."/>
        </authorList>
    </citation>
    <scope>NUCLEOTIDE SEQUENCE [LARGE SCALE GENOMIC DNA]</scope>
    <source>
        <strain evidence="3 4">CBS 117610</strain>
    </source>
</reference>
<name>A0A2G7GBM2_9EURO</name>
<dbReference type="AlphaFoldDB" id="A0A2G7GBM2"/>
<evidence type="ECO:0000256" key="2">
    <source>
        <dbReference type="SAM" id="Phobius"/>
    </source>
</evidence>
<keyword evidence="2" id="KW-0812">Transmembrane</keyword>
<organism evidence="3 4">
    <name type="scientific">Aspergillus arachidicola</name>
    <dbReference type="NCBI Taxonomy" id="656916"/>
    <lineage>
        <taxon>Eukaryota</taxon>
        <taxon>Fungi</taxon>
        <taxon>Dikarya</taxon>
        <taxon>Ascomycota</taxon>
        <taxon>Pezizomycotina</taxon>
        <taxon>Eurotiomycetes</taxon>
        <taxon>Eurotiomycetidae</taxon>
        <taxon>Eurotiales</taxon>
        <taxon>Aspergillaceae</taxon>
        <taxon>Aspergillus</taxon>
        <taxon>Aspergillus subgen. Circumdati</taxon>
    </lineage>
</organism>
<dbReference type="PANTHER" id="PTHR33048">
    <property type="entry name" value="PTH11-LIKE INTEGRAL MEMBRANE PROTEIN (AFU_ORTHOLOGUE AFUA_5G11245)"/>
    <property type="match status" value="1"/>
</dbReference>
<feature type="transmembrane region" description="Helical" evidence="2">
    <location>
        <begin position="35"/>
        <end position="58"/>
    </location>
</feature>
<feature type="transmembrane region" description="Helical" evidence="2">
    <location>
        <begin position="146"/>
        <end position="163"/>
    </location>
</feature>
<evidence type="ECO:0000313" key="4">
    <source>
        <dbReference type="Proteomes" id="UP000231358"/>
    </source>
</evidence>
<sequence length="318" mass="36642">MEQLSVVSLWMIKGCLLLLYNRLTIQSLRTREHRLVQVVAVYVIVTFIVLEILFWAVWCVPPQKYWAYLPAGDRRAMHAFLESSNYNYCLEYLFRFIDTEYPNPFAHPAPDFKEKIATCAVFSLGGLVIVLAAINKSYNLSGTHRAVFLVSLPCSMLILAELYNDRFQRWHIAELATAVYTSNIPLLWPLCIRVFHKLRGSTDYSQPSEPHRLITAPRQIIPFPARSIHRKNSKHSIVRVSYERDEIKAMLHELALITPRERGYSAIISGFPATHPRTTKDITVQRTVEIVNEPLNDNTWTGDSMISPPSPSWRRSEQ</sequence>
<keyword evidence="2" id="KW-0472">Membrane</keyword>
<dbReference type="STRING" id="656916.A0A2G7GBM2"/>
<keyword evidence="4" id="KW-1185">Reference proteome</keyword>
<evidence type="ECO:0008006" key="5">
    <source>
        <dbReference type="Google" id="ProtNLM"/>
    </source>
</evidence>
<dbReference type="EMBL" id="NEXV01000059">
    <property type="protein sequence ID" value="PIG89451.1"/>
    <property type="molecule type" value="Genomic_DNA"/>
</dbReference>
<feature type="transmembrane region" description="Helical" evidence="2">
    <location>
        <begin position="6"/>
        <end position="23"/>
    </location>
</feature>
<comment type="caution">
    <text evidence="3">The sequence shown here is derived from an EMBL/GenBank/DDBJ whole genome shotgun (WGS) entry which is preliminary data.</text>
</comment>
<feature type="compositionally biased region" description="Polar residues" evidence="1">
    <location>
        <begin position="295"/>
        <end position="304"/>
    </location>
</feature>
<evidence type="ECO:0000256" key="1">
    <source>
        <dbReference type="SAM" id="MobiDB-lite"/>
    </source>
</evidence>
<proteinExistence type="predicted"/>
<evidence type="ECO:0000313" key="3">
    <source>
        <dbReference type="EMBL" id="PIG89451.1"/>
    </source>
</evidence>
<feature type="transmembrane region" description="Helical" evidence="2">
    <location>
        <begin position="115"/>
        <end position="134"/>
    </location>
</feature>
<accession>A0A2G7GBM2</accession>
<gene>
    <name evidence="3" type="ORF">AARAC_009884</name>
</gene>
<dbReference type="InterPro" id="IPR052337">
    <property type="entry name" value="SAT4-like"/>
</dbReference>
<keyword evidence="2" id="KW-1133">Transmembrane helix</keyword>
<protein>
    <recommendedName>
        <fullName evidence="5">Integral membrane protein</fullName>
    </recommendedName>
</protein>